<reference evidence="3" key="1">
    <citation type="journal article" date="2025" name="Foods">
        <title>Unveiling the Microbial Signatures of Arabica Coffee Cherries: Insights into Ripeness Specific Diversity, Functional Traits, and Implications for Quality and Safety.</title>
        <authorList>
            <consortium name="RefSeq"/>
            <person name="Tenea G.N."/>
            <person name="Cifuentes V."/>
            <person name="Reyes P."/>
            <person name="Cevallos-Vallejos M."/>
        </authorList>
    </citation>
    <scope>NUCLEOTIDE SEQUENCE [LARGE SCALE GENOMIC DNA]</scope>
</reference>
<feature type="region of interest" description="Disordered" evidence="2">
    <location>
        <begin position="1"/>
        <end position="46"/>
    </location>
</feature>
<sequence>MSWSETREKIVSELHHSAPPSPPAATSSQPQPLQPQPTLEAVREGREEERNSRLLVCRLSLYLREWLESQNEGSVLYVALGSEVSLSQKDVTELALGLELPEVPFFWVLRKLSESFQVPDGFEERVKGRGNVWKGWAPQLNIPNHESVGGFLTHCGWSSCIEELMFGHPLIMPSFLVDQGLNARVMEDRNVGIEIPRNDPDRSYTRDLVAQCVRLIMVENEGKMFGEKAKEMSGIFRDRELNDGYVGNFIDYLENNRHNC</sequence>
<dbReference type="PANTHER" id="PTHR48045">
    <property type="entry name" value="UDP-GLYCOSYLTRANSFERASE 72B1"/>
    <property type="match status" value="1"/>
</dbReference>
<gene>
    <name evidence="4" type="primary">LOC113740837</name>
</gene>
<feature type="compositionally biased region" description="Basic and acidic residues" evidence="2">
    <location>
        <begin position="1"/>
        <end position="16"/>
    </location>
</feature>
<evidence type="ECO:0000313" key="3">
    <source>
        <dbReference type="Proteomes" id="UP001652660"/>
    </source>
</evidence>
<dbReference type="CDD" id="cd03784">
    <property type="entry name" value="GT1_Gtf-like"/>
    <property type="match status" value="1"/>
</dbReference>
<evidence type="ECO:0000256" key="1">
    <source>
        <dbReference type="ARBA" id="ARBA00022679"/>
    </source>
</evidence>
<dbReference type="AlphaFoldDB" id="A0A6P6X8U7"/>
<dbReference type="Pfam" id="PF00201">
    <property type="entry name" value="UDPGT"/>
    <property type="match status" value="1"/>
</dbReference>
<dbReference type="RefSeq" id="XP_027124155.2">
    <property type="nucleotide sequence ID" value="XM_027268354.2"/>
</dbReference>
<dbReference type="Proteomes" id="UP001652660">
    <property type="component" value="Chromosome 4e"/>
</dbReference>
<accession>A0A6P6X8U7</accession>
<evidence type="ECO:0000313" key="4">
    <source>
        <dbReference type="RefSeq" id="XP_027124155.2"/>
    </source>
</evidence>
<proteinExistence type="predicted"/>
<dbReference type="SUPFAM" id="SSF53756">
    <property type="entry name" value="UDP-Glycosyltransferase/glycogen phosphorylase"/>
    <property type="match status" value="1"/>
</dbReference>
<keyword evidence="3" id="KW-1185">Reference proteome</keyword>
<reference evidence="4" key="2">
    <citation type="submission" date="2025-08" db="UniProtKB">
        <authorList>
            <consortium name="RefSeq"/>
        </authorList>
    </citation>
    <scope>IDENTIFICATION</scope>
    <source>
        <tissue evidence="4">Leaves</tissue>
    </source>
</reference>
<dbReference type="PANTHER" id="PTHR48045:SF20">
    <property type="entry name" value="UDP-RHAMNOSE:RHAMNOSYLTRANSFERASE 1"/>
    <property type="match status" value="1"/>
</dbReference>
<dbReference type="InterPro" id="IPR002213">
    <property type="entry name" value="UDP_glucos_trans"/>
</dbReference>
<evidence type="ECO:0000256" key="2">
    <source>
        <dbReference type="SAM" id="MobiDB-lite"/>
    </source>
</evidence>
<dbReference type="GO" id="GO:0008194">
    <property type="term" value="F:UDP-glycosyltransferase activity"/>
    <property type="evidence" value="ECO:0007669"/>
    <property type="project" value="InterPro"/>
</dbReference>
<dbReference type="GeneID" id="113740837"/>
<dbReference type="Gene3D" id="3.40.50.2000">
    <property type="entry name" value="Glycogen Phosphorylase B"/>
    <property type="match status" value="1"/>
</dbReference>
<name>A0A6P6X8U7_COFAR</name>
<keyword evidence="1" id="KW-0808">Transferase</keyword>
<dbReference type="OrthoDB" id="5835829at2759"/>
<feature type="compositionally biased region" description="Low complexity" evidence="2">
    <location>
        <begin position="24"/>
        <end position="39"/>
    </location>
</feature>
<organism evidence="3 4">
    <name type="scientific">Coffea arabica</name>
    <name type="common">Arabian coffee</name>
    <dbReference type="NCBI Taxonomy" id="13443"/>
    <lineage>
        <taxon>Eukaryota</taxon>
        <taxon>Viridiplantae</taxon>
        <taxon>Streptophyta</taxon>
        <taxon>Embryophyta</taxon>
        <taxon>Tracheophyta</taxon>
        <taxon>Spermatophyta</taxon>
        <taxon>Magnoliopsida</taxon>
        <taxon>eudicotyledons</taxon>
        <taxon>Gunneridae</taxon>
        <taxon>Pentapetalae</taxon>
        <taxon>asterids</taxon>
        <taxon>lamiids</taxon>
        <taxon>Gentianales</taxon>
        <taxon>Rubiaceae</taxon>
        <taxon>Ixoroideae</taxon>
        <taxon>Gardenieae complex</taxon>
        <taxon>Bertiereae - Coffeeae clade</taxon>
        <taxon>Coffeeae</taxon>
        <taxon>Coffea</taxon>
    </lineage>
</organism>
<protein>
    <submittedName>
        <fullName evidence="4">UDP-glycosyltransferase 91D2-like</fullName>
    </submittedName>
</protein>